<evidence type="ECO:0000313" key="1">
    <source>
        <dbReference type="EMBL" id="OYD15086.1"/>
    </source>
</evidence>
<gene>
    <name evidence="1" type="ORF">CH333_06530</name>
</gene>
<comment type="caution">
    <text evidence="1">The sequence shown here is derived from an EMBL/GenBank/DDBJ whole genome shotgun (WGS) entry which is preliminary data.</text>
</comment>
<dbReference type="InterPro" id="IPR021857">
    <property type="entry name" value="DUF3467"/>
</dbReference>
<organism evidence="1 2">
    <name type="scientific">candidate division WOR-3 bacterium JGI_Cruoil_03_44_89</name>
    <dbReference type="NCBI Taxonomy" id="1973748"/>
    <lineage>
        <taxon>Bacteria</taxon>
        <taxon>Bacteria division WOR-3</taxon>
    </lineage>
</organism>
<accession>A0A235BSB7</accession>
<dbReference type="Pfam" id="PF11950">
    <property type="entry name" value="DUF3467"/>
    <property type="match status" value="1"/>
</dbReference>
<evidence type="ECO:0008006" key="3">
    <source>
        <dbReference type="Google" id="ProtNLM"/>
    </source>
</evidence>
<evidence type="ECO:0000313" key="2">
    <source>
        <dbReference type="Proteomes" id="UP000215215"/>
    </source>
</evidence>
<reference evidence="1 2" key="1">
    <citation type="submission" date="2017-07" db="EMBL/GenBank/DDBJ databases">
        <title>Recovery of genomes from metagenomes via a dereplication, aggregation, and scoring strategy.</title>
        <authorList>
            <person name="Sieber C.M."/>
            <person name="Probst A.J."/>
            <person name="Sharrar A."/>
            <person name="Thomas B.C."/>
            <person name="Hess M."/>
            <person name="Tringe S.G."/>
            <person name="Banfield J.F."/>
        </authorList>
    </citation>
    <scope>NUCLEOTIDE SEQUENCE [LARGE SCALE GENOMIC DNA]</scope>
    <source>
        <strain evidence="1">JGI_Cruoil_03_44_89</strain>
    </source>
</reference>
<dbReference type="EMBL" id="NOZQ01000143">
    <property type="protein sequence ID" value="OYD15086.1"/>
    <property type="molecule type" value="Genomic_DNA"/>
</dbReference>
<name>A0A235BSB7_UNCW3</name>
<sequence length="96" mass="10912">MEEKPKGHRIQIELPEDAAQGIYSNLVIVSHSPSEFVLDFTRVLPGLKKAKVYSRIILSPKHAKFLLKTLSDNIEKFEGKFGKIKIDETTKKEIGF</sequence>
<dbReference type="Proteomes" id="UP000215215">
    <property type="component" value="Unassembled WGS sequence"/>
</dbReference>
<protein>
    <recommendedName>
        <fullName evidence="3">DUF3467 domain-containing protein</fullName>
    </recommendedName>
</protein>
<proteinExistence type="predicted"/>
<dbReference type="AlphaFoldDB" id="A0A235BSB7"/>